<reference evidence="13" key="1">
    <citation type="journal article" date="2004" name="Nature">
        <title>Genome duplication in the teleost fish Tetraodon nigroviridis reveals the early vertebrate proto-karyotype.</title>
        <authorList>
            <person name="Jaillon O."/>
            <person name="Aury J.-M."/>
            <person name="Brunet F."/>
            <person name="Petit J.-L."/>
            <person name="Stange-Thomann N."/>
            <person name="Mauceli E."/>
            <person name="Bouneau L."/>
            <person name="Fischer C."/>
            <person name="Ozouf-Costaz C."/>
            <person name="Bernot A."/>
            <person name="Nicaud S."/>
            <person name="Jaffe D."/>
            <person name="Fisher S."/>
            <person name="Lutfalla G."/>
            <person name="Dossat C."/>
            <person name="Segurens B."/>
            <person name="Dasilva C."/>
            <person name="Salanoubat M."/>
            <person name="Levy M."/>
            <person name="Boudet N."/>
            <person name="Castellano S."/>
            <person name="Anthouard V."/>
            <person name="Jubin C."/>
            <person name="Castelli V."/>
            <person name="Katinka M."/>
            <person name="Vacherie B."/>
            <person name="Biemont C."/>
            <person name="Skalli Z."/>
            <person name="Cattolico L."/>
            <person name="Poulain J."/>
            <person name="De Berardinis V."/>
            <person name="Cruaud C."/>
            <person name="Duprat S."/>
            <person name="Brottier P."/>
            <person name="Coutanceau J.-P."/>
            <person name="Gouzy J."/>
            <person name="Parra G."/>
            <person name="Lardier G."/>
            <person name="Chapple C."/>
            <person name="McKernan K.J."/>
            <person name="McEwan P."/>
            <person name="Bosak S."/>
            <person name="Kellis M."/>
            <person name="Volff J.-N."/>
            <person name="Guigo R."/>
            <person name="Zody M.C."/>
            <person name="Mesirov J."/>
            <person name="Lindblad-Toh K."/>
            <person name="Birren B."/>
            <person name="Nusbaum C."/>
            <person name="Kahn D."/>
            <person name="Robinson-Rechavi M."/>
            <person name="Laudet V."/>
            <person name="Schachter V."/>
            <person name="Quetier F."/>
            <person name="Saurin W."/>
            <person name="Scarpelli C."/>
            <person name="Wincker P."/>
            <person name="Lander E.S."/>
            <person name="Weissenbach J."/>
            <person name="Roest Crollius H."/>
        </authorList>
    </citation>
    <scope>NUCLEOTIDE SEQUENCE [LARGE SCALE GENOMIC DNA]</scope>
</reference>
<evidence type="ECO:0000256" key="9">
    <source>
        <dbReference type="PROSITE-ProRule" id="PRU00103"/>
    </source>
</evidence>
<dbReference type="InterPro" id="IPR016024">
    <property type="entry name" value="ARM-type_fold"/>
</dbReference>
<keyword evidence="5" id="KW-0347">Helicase</keyword>
<feature type="region of interest" description="Disordered" evidence="10">
    <location>
        <begin position="176"/>
        <end position="195"/>
    </location>
</feature>
<evidence type="ECO:0000256" key="3">
    <source>
        <dbReference type="ARBA" id="ARBA00022741"/>
    </source>
</evidence>
<dbReference type="Pfam" id="PF02985">
    <property type="entry name" value="HEAT"/>
    <property type="match status" value="1"/>
</dbReference>
<dbReference type="KEGG" id="tng:GSTEN00006554G001"/>
<dbReference type="InterPro" id="IPR027417">
    <property type="entry name" value="P-loop_NTPase"/>
</dbReference>
<dbReference type="GO" id="GO:0005634">
    <property type="term" value="C:nucleus"/>
    <property type="evidence" value="ECO:0007669"/>
    <property type="project" value="UniProtKB-SubCell"/>
</dbReference>
<dbReference type="Pfam" id="PF00271">
    <property type="entry name" value="Helicase_C"/>
    <property type="match status" value="1"/>
</dbReference>
<proteinExistence type="predicted"/>
<evidence type="ECO:0000256" key="5">
    <source>
        <dbReference type="ARBA" id="ARBA00022806"/>
    </source>
</evidence>
<dbReference type="PROSITE" id="PS51192">
    <property type="entry name" value="HELICASE_ATP_BIND_1"/>
    <property type="match status" value="1"/>
</dbReference>
<evidence type="ECO:0000256" key="6">
    <source>
        <dbReference type="ARBA" id="ARBA00022840"/>
    </source>
</evidence>
<feature type="compositionally biased region" description="Polar residues" evidence="10">
    <location>
        <begin position="186"/>
        <end position="195"/>
    </location>
</feature>
<dbReference type="GO" id="GO:0005524">
    <property type="term" value="F:ATP binding"/>
    <property type="evidence" value="ECO:0007669"/>
    <property type="project" value="UniProtKB-KW"/>
</dbReference>
<feature type="compositionally biased region" description="Low complexity" evidence="10">
    <location>
        <begin position="1955"/>
        <end position="1965"/>
    </location>
</feature>
<evidence type="ECO:0000259" key="12">
    <source>
        <dbReference type="PROSITE" id="PS51194"/>
    </source>
</evidence>
<keyword evidence="7" id="KW-0238">DNA-binding</keyword>
<dbReference type="GO" id="GO:0004386">
    <property type="term" value="F:helicase activity"/>
    <property type="evidence" value="ECO:0007669"/>
    <property type="project" value="UniProtKB-KW"/>
</dbReference>
<organism evidence="13">
    <name type="scientific">Tetraodon nigroviridis</name>
    <name type="common">Spotted green pufferfish</name>
    <name type="synonym">Chelonodon nigroviridis</name>
    <dbReference type="NCBI Taxonomy" id="99883"/>
    <lineage>
        <taxon>Eukaryota</taxon>
        <taxon>Metazoa</taxon>
        <taxon>Chordata</taxon>
        <taxon>Craniata</taxon>
        <taxon>Vertebrata</taxon>
        <taxon>Euteleostomi</taxon>
        <taxon>Actinopterygii</taxon>
        <taxon>Neopterygii</taxon>
        <taxon>Teleostei</taxon>
        <taxon>Neoteleostei</taxon>
        <taxon>Acanthomorphata</taxon>
        <taxon>Eupercaria</taxon>
        <taxon>Tetraodontiformes</taxon>
        <taxon>Tetradontoidea</taxon>
        <taxon>Tetraodontidae</taxon>
        <taxon>Tetraodon</taxon>
    </lineage>
</organism>
<reference evidence="13" key="2">
    <citation type="submission" date="2004-02" db="EMBL/GenBank/DDBJ databases">
        <authorList>
            <consortium name="Genoscope"/>
            <consortium name="Whitehead Institute Centre for Genome Research"/>
        </authorList>
    </citation>
    <scope>NUCLEOTIDE SEQUENCE</scope>
</reference>
<dbReference type="InterPro" id="IPR049730">
    <property type="entry name" value="SNF2/RAD54-like_C"/>
</dbReference>
<dbReference type="InterPro" id="IPR000357">
    <property type="entry name" value="HEAT"/>
</dbReference>
<keyword evidence="8" id="KW-0539">Nucleus</keyword>
<dbReference type="InterPro" id="IPR014001">
    <property type="entry name" value="Helicase_ATP-bd"/>
</dbReference>
<dbReference type="InterPro" id="IPR044972">
    <property type="entry name" value="Mot1"/>
</dbReference>
<dbReference type="InterPro" id="IPR044078">
    <property type="entry name" value="Mot1_ATP-bd"/>
</dbReference>
<evidence type="ECO:0000256" key="10">
    <source>
        <dbReference type="SAM" id="MobiDB-lite"/>
    </source>
</evidence>
<feature type="region of interest" description="Disordered" evidence="10">
    <location>
        <begin position="1663"/>
        <end position="1682"/>
    </location>
</feature>
<feature type="domain" description="Helicase ATP-binding" evidence="11">
    <location>
        <begin position="1395"/>
        <end position="1570"/>
    </location>
</feature>
<dbReference type="OrthoDB" id="10252227at2759"/>
<feature type="repeat" description="HEAT" evidence="9">
    <location>
        <begin position="446"/>
        <end position="484"/>
    </location>
</feature>
<dbReference type="GO" id="GO:0003677">
    <property type="term" value="F:DNA binding"/>
    <property type="evidence" value="ECO:0007669"/>
    <property type="project" value="UniProtKB-KW"/>
</dbReference>
<dbReference type="PANTHER" id="PTHR36498">
    <property type="entry name" value="TATA-BINDING PROTEIN-ASSOCIATED FACTOR 172"/>
    <property type="match status" value="1"/>
</dbReference>
<dbReference type="InterPro" id="IPR001650">
    <property type="entry name" value="Helicase_C-like"/>
</dbReference>
<dbReference type="InterPro" id="IPR021133">
    <property type="entry name" value="HEAT_type_2"/>
</dbReference>
<feature type="non-terminal residue" evidence="13">
    <location>
        <position position="1996"/>
    </location>
</feature>
<dbReference type="InterPro" id="IPR038718">
    <property type="entry name" value="SNF2-like_sf"/>
</dbReference>
<feature type="region of interest" description="Disordered" evidence="10">
    <location>
        <begin position="1928"/>
        <end position="1965"/>
    </location>
</feature>
<evidence type="ECO:0000259" key="11">
    <source>
        <dbReference type="PROSITE" id="PS51192"/>
    </source>
</evidence>
<feature type="domain" description="Helicase C-terminal" evidence="12">
    <location>
        <begin position="1756"/>
        <end position="1910"/>
    </location>
</feature>
<keyword evidence="4" id="KW-0378">Hydrolase</keyword>
<keyword evidence="6" id="KW-0067">ATP-binding</keyword>
<keyword evidence="3" id="KW-0547">Nucleotide-binding</keyword>
<dbReference type="SMART" id="SM00487">
    <property type="entry name" value="DEXDc"/>
    <property type="match status" value="1"/>
</dbReference>
<dbReference type="PANTHER" id="PTHR36498:SF1">
    <property type="entry name" value="TATA-BINDING PROTEIN-ASSOCIATED FACTOR 172"/>
    <property type="match status" value="1"/>
</dbReference>
<dbReference type="InterPro" id="IPR022707">
    <property type="entry name" value="Mot1_central_dom"/>
</dbReference>
<evidence type="ECO:0000256" key="8">
    <source>
        <dbReference type="ARBA" id="ARBA00023242"/>
    </source>
</evidence>
<accession>Q4T5Z8</accession>
<dbReference type="PROSITE" id="PS50077">
    <property type="entry name" value="HEAT_REPEAT"/>
    <property type="match status" value="1"/>
</dbReference>
<dbReference type="Pfam" id="PF00176">
    <property type="entry name" value="SNF2-rel_dom"/>
    <property type="match status" value="1"/>
</dbReference>
<dbReference type="SMART" id="SM00490">
    <property type="entry name" value="HELICc"/>
    <property type="match status" value="1"/>
</dbReference>
<dbReference type="CDD" id="cd18793">
    <property type="entry name" value="SF2_C_SNF"/>
    <property type="match status" value="1"/>
</dbReference>
<dbReference type="EMBL" id="CAAE01009015">
    <property type="protein sequence ID" value="CAF91684.1"/>
    <property type="molecule type" value="Genomic_DNA"/>
</dbReference>
<dbReference type="Gene3D" id="3.40.50.10810">
    <property type="entry name" value="Tandem AAA-ATPase domain"/>
    <property type="match status" value="1"/>
</dbReference>
<feature type="non-terminal residue" evidence="13">
    <location>
        <position position="1"/>
    </location>
</feature>
<keyword evidence="2" id="KW-0677">Repeat</keyword>
<feature type="region of interest" description="Disordered" evidence="10">
    <location>
        <begin position="1046"/>
        <end position="1073"/>
    </location>
</feature>
<comment type="subcellular location">
    <subcellularLocation>
        <location evidence="1">Nucleus</location>
    </subcellularLocation>
</comment>
<dbReference type="PROSITE" id="PS51194">
    <property type="entry name" value="HELICASE_CTER"/>
    <property type="match status" value="1"/>
</dbReference>
<feature type="compositionally biased region" description="Pro residues" evidence="10">
    <location>
        <begin position="1052"/>
        <end position="1061"/>
    </location>
</feature>
<dbReference type="SUPFAM" id="SSF48371">
    <property type="entry name" value="ARM repeat"/>
    <property type="match status" value="1"/>
</dbReference>
<dbReference type="InterPro" id="IPR011989">
    <property type="entry name" value="ARM-like"/>
</dbReference>
<evidence type="ECO:0000256" key="7">
    <source>
        <dbReference type="ARBA" id="ARBA00023125"/>
    </source>
</evidence>
<dbReference type="FunFam" id="3.40.50.10810:FF:000009">
    <property type="entry name" value="B-TFIID TATA-box-binding protein-associated factor 1"/>
    <property type="match status" value="1"/>
</dbReference>
<feature type="region of interest" description="Disordered" evidence="10">
    <location>
        <begin position="995"/>
        <end position="1022"/>
    </location>
</feature>
<evidence type="ECO:0000256" key="1">
    <source>
        <dbReference type="ARBA" id="ARBA00004123"/>
    </source>
</evidence>
<dbReference type="InterPro" id="IPR000330">
    <property type="entry name" value="SNF2_N"/>
</dbReference>
<dbReference type="FunFam" id="3.40.50.300:FF:000428">
    <property type="entry name" value="TATA-binding protein-associated factor 172"/>
    <property type="match status" value="1"/>
</dbReference>
<protein>
    <submittedName>
        <fullName evidence="13">(spotted green pufferfish) hypothetical protein</fullName>
    </submittedName>
</protein>
<evidence type="ECO:0000313" key="13">
    <source>
        <dbReference type="EMBL" id="CAF91684.1"/>
    </source>
</evidence>
<name>Q4T5Z8_TETNG</name>
<dbReference type="CDD" id="cd17999">
    <property type="entry name" value="DEXHc_Mot1"/>
    <property type="match status" value="1"/>
</dbReference>
<dbReference type="Gene3D" id="1.25.10.10">
    <property type="entry name" value="Leucine-rich Repeat Variant"/>
    <property type="match status" value="2"/>
</dbReference>
<gene>
    <name evidence="13" type="ORF">GSTENG00006554001</name>
</gene>
<dbReference type="Gene3D" id="3.40.50.300">
    <property type="entry name" value="P-loop containing nucleotide triphosphate hydrolases"/>
    <property type="match status" value="1"/>
</dbReference>
<evidence type="ECO:0000256" key="4">
    <source>
        <dbReference type="ARBA" id="ARBA00022801"/>
    </source>
</evidence>
<dbReference type="Pfam" id="PF12054">
    <property type="entry name" value="DUF3535"/>
    <property type="match status" value="1"/>
</dbReference>
<sequence length="1996" mass="222051">RLDRLFILLDTGTTPVTRKAAAQQLGEVVKLHPHELNNLLTKVLTYLRSSSWESRIAAGLAVEAIVKNIPEWEPKPRPKDESCEDLFPEDSSCDRLTFYHFDISRLLKHGASLLGSAGAEFEVQDDKTAEIDPKERLARQRKLLQKKLGLDMGAAIGMDTEELFNDEDLDYSCPAGGVGGHASKPTAGSSSRNHSPIQAAELIDSEFRQGMSSRQKNKAKRMAKLVAKQRSRDTEPNEKRYQHTCTTDLNDSFEGEPEEKRRKTTNVVIEQPATEHKVVIDNVPCNSSLLEETHEWPLESFCEELCNDLFNPSWEVRHGAGTGLREILKSHGAGGGKLVGSTAEQMSRQHQEWIEDVVIRLLCVFALDRFGDFVSDEVVAPVRETCAQTLGVALRHMNQSGVSMTVDVLLKLLKEDQWEARHGGLLGIKYALAVRQDLISTLLPRVLPAVTEGLQDLDDDVRAVAASALIPVVEGLVQLLPNEMLFDLSSLILVPDGCFLLVTDRMRRFVHVSQVPFIVNTLWDALLDLDDLTASTNSIMTLLSLLLTYPQVQQCSMQQSLTVLVPRVWPFLRHTISSVRRAALQTLFTLLSKADQSCAVWINPILQDMLRHIFQSCILESNEEILELVQKVWMELISRAPQQYVVAASCPWMGAWLCLMMQPSHIPIDVNMLLEVKARFKDKTGAKARQGTNQVKETVQEYIAGAETVSEDPATRDYVVVRARLMAAKLLGALCRCICDPQLNAVSQEMRPAESLGQLLLFHLNSKSALQRVTVALVLCEWAALQKVGRSRSGALPESVHLVNDCQLVSSVVQPRLLAILSEQLYYDEIAIPFTRMQNECKQLISLLADSNIDLQDRLQCSVFTIDQANELVTTMFSESTAGLNARSKQWQALESKRQQAQATVAETNGEWQQLHLRVHMLTACAVVNLQLLPDKLNPVVRPLMEAVKREENTLVQAYAASFVAKLLQQCCTRSPCPNAKIVKNLCASACADSSTTPSSACPVPPTQEALKGGGSEKDGTHHMVNKTRGIITLYRHQKAAFAITSKRGPAPKAPKPPNADLPPGSILGADSDESKKPFLIQRRGAELSLTTIARHFGADLTRSLPYLWENTIGPLRAVVTQEQRVDRQVQLERGDTAAQELVNSLQVLEVTAGAMSAELKPLLLEHLPHLFTCLQHPYTAVRHMAARCVGVFSKIAMLETMNGFLERVLPWLAAIEDCTKQEGAIEALACVMEQLDVEIVPYIVLLVVPVLGRMSDPSDSIRFMATQCFATLIRLLPLEVGEASARHGGALTLAAPRLTEVLTLSRLSQAGIPDPPAMSAQLIRQKARERHFLEQLLDGKKLENYKIPVPIKAELRKYQQVRSPARRSATLASGLSWIGGQMLVCLQDGVNWLSFLNKYKLHGILCDDMGLGKTLQSICILAGDHYLRAREYSRSKAPDCCPMPSLVVCPPTLTGHWVDEVGKFCSREYLNPLHYTGPPTERMRLQHQVKKHNLVVASYDVVRNDIDFFRNIKFNYCILDEGHVIKNGKTKLSKAVKQLAANFRIILSGTPIQNNVLELWSLFDFLMPGFLGTERQFAARYGKPILASRDAKSSSREQEAGVLAMEALHRQVLPFLLRRMKEDVLQDLPPKIIQDYYCTLSPLQVQLYEDFAKSRAKASVDESISSASTGEEEEEEEKPKLKATGHVFQALQYLRKLCNHPSLVLTSQHPEYRRITEELAAQSSSLRDVQHAPKLSALKQLLLDCGLGGGGGPEGATEAVVAQHRVLIFCQLKSMLDIVEHDLLKPKLPSVTYLRLDGSVPAGLRHSIVSRFNNDPSIDVLLLTTHVGGLGLNLTGADTVVFVEHDWNPMRDLQAMDRAHRIGQKRVVNVYRLITRGTLEEKIMGLQKFKMSIANTVISQDNASMQSMGTEQLLDLFTLDKVRPPRSRHRRWAPTLQPGALVPQGEKRERGDGSPSTSSSAKASMKSVLEGLGELWDQQQYDTEYNLDTFIHSLK</sequence>
<dbReference type="GO" id="GO:0016887">
    <property type="term" value="F:ATP hydrolysis activity"/>
    <property type="evidence" value="ECO:0007669"/>
    <property type="project" value="InterPro"/>
</dbReference>
<dbReference type="SUPFAM" id="SSF52540">
    <property type="entry name" value="P-loop containing nucleoside triphosphate hydrolases"/>
    <property type="match status" value="2"/>
</dbReference>
<dbReference type="GO" id="GO:0017025">
    <property type="term" value="F:TBP-class protein binding"/>
    <property type="evidence" value="ECO:0007669"/>
    <property type="project" value="InterPro"/>
</dbReference>
<comment type="caution">
    <text evidence="13">The sequence shown here is derived from an EMBL/GenBank/DDBJ whole genome shotgun (WGS) entry which is preliminary data.</text>
</comment>
<evidence type="ECO:0000256" key="2">
    <source>
        <dbReference type="ARBA" id="ARBA00022737"/>
    </source>
</evidence>